<dbReference type="Proteomes" id="UP001567538">
    <property type="component" value="Unassembled WGS sequence"/>
</dbReference>
<keyword evidence="1" id="KW-0862">Zinc</keyword>
<evidence type="ECO:0000313" key="4">
    <source>
        <dbReference type="EMBL" id="KAL1540520.1"/>
    </source>
</evidence>
<feature type="transmembrane region" description="Helical" evidence="2">
    <location>
        <begin position="18"/>
        <end position="38"/>
    </location>
</feature>
<name>A0ABD1G8S2_SALDI</name>
<evidence type="ECO:0000256" key="2">
    <source>
        <dbReference type="SAM" id="Phobius"/>
    </source>
</evidence>
<comment type="caution">
    <text evidence="4">The sequence shown here is derived from an EMBL/GenBank/DDBJ whole genome shotgun (WGS) entry which is preliminary data.</text>
</comment>
<evidence type="ECO:0000313" key="5">
    <source>
        <dbReference type="Proteomes" id="UP001567538"/>
    </source>
</evidence>
<dbReference type="InterPro" id="IPR013083">
    <property type="entry name" value="Znf_RING/FYVE/PHD"/>
</dbReference>
<dbReference type="SMART" id="SM00184">
    <property type="entry name" value="RING"/>
    <property type="match status" value="1"/>
</dbReference>
<dbReference type="GO" id="GO:0008270">
    <property type="term" value="F:zinc ion binding"/>
    <property type="evidence" value="ECO:0007669"/>
    <property type="project" value="UniProtKB-KW"/>
</dbReference>
<dbReference type="SMART" id="SM01197">
    <property type="entry name" value="FANCL_C"/>
    <property type="match status" value="1"/>
</dbReference>
<dbReference type="Pfam" id="PF13639">
    <property type="entry name" value="zf-RING_2"/>
    <property type="match status" value="1"/>
</dbReference>
<gene>
    <name evidence="4" type="ORF">AAHA92_24863</name>
</gene>
<keyword evidence="2" id="KW-1133">Transmembrane helix</keyword>
<dbReference type="EMBL" id="JBEAFC010000009">
    <property type="protein sequence ID" value="KAL1540520.1"/>
    <property type="molecule type" value="Genomic_DNA"/>
</dbReference>
<feature type="domain" description="RING-type" evidence="3">
    <location>
        <begin position="67"/>
        <end position="110"/>
    </location>
</feature>
<keyword evidence="4" id="KW-0808">Transferase</keyword>
<keyword evidence="2" id="KW-0812">Transmembrane</keyword>
<keyword evidence="5" id="KW-1185">Reference proteome</keyword>
<keyword evidence="1" id="KW-0863">Zinc-finger</keyword>
<dbReference type="GO" id="GO:0061630">
    <property type="term" value="F:ubiquitin protein ligase activity"/>
    <property type="evidence" value="ECO:0007669"/>
    <property type="project" value="UniProtKB-EC"/>
</dbReference>
<keyword evidence="4" id="KW-0012">Acyltransferase</keyword>
<organism evidence="4 5">
    <name type="scientific">Salvia divinorum</name>
    <name type="common">Maria pastora</name>
    <name type="synonym">Diviner's sage</name>
    <dbReference type="NCBI Taxonomy" id="28513"/>
    <lineage>
        <taxon>Eukaryota</taxon>
        <taxon>Viridiplantae</taxon>
        <taxon>Streptophyta</taxon>
        <taxon>Embryophyta</taxon>
        <taxon>Tracheophyta</taxon>
        <taxon>Spermatophyta</taxon>
        <taxon>Magnoliopsida</taxon>
        <taxon>eudicotyledons</taxon>
        <taxon>Gunneridae</taxon>
        <taxon>Pentapetalae</taxon>
        <taxon>asterids</taxon>
        <taxon>lamiids</taxon>
        <taxon>Lamiales</taxon>
        <taxon>Lamiaceae</taxon>
        <taxon>Nepetoideae</taxon>
        <taxon>Mentheae</taxon>
        <taxon>Salviinae</taxon>
        <taxon>Salvia</taxon>
        <taxon>Salvia subgen. Calosphace</taxon>
    </lineage>
</organism>
<reference evidence="4 5" key="1">
    <citation type="submission" date="2024-06" db="EMBL/GenBank/DDBJ databases">
        <title>A chromosome level genome sequence of Diviner's sage (Salvia divinorum).</title>
        <authorList>
            <person name="Ford S.A."/>
            <person name="Ro D.-K."/>
            <person name="Ness R.W."/>
            <person name="Phillips M.A."/>
        </authorList>
    </citation>
    <scope>NUCLEOTIDE SEQUENCE [LARGE SCALE GENOMIC DNA]</scope>
    <source>
        <strain evidence="4">SAF-2024a</strain>
        <tissue evidence="4">Leaf</tissue>
    </source>
</reference>
<dbReference type="EC" id="2.3.2.27" evidence="4"/>
<dbReference type="PANTHER" id="PTHR47662">
    <property type="entry name" value="RING-TYPE DOMAIN-CONTAINING PROTEIN"/>
    <property type="match status" value="1"/>
</dbReference>
<keyword evidence="1" id="KW-0479">Metal-binding</keyword>
<dbReference type="Gene3D" id="3.30.40.10">
    <property type="entry name" value="Zinc/RING finger domain, C3HC4 (zinc finger)"/>
    <property type="match status" value="1"/>
</dbReference>
<keyword evidence="2" id="KW-0472">Membrane</keyword>
<accession>A0ABD1G8S2</accession>
<protein>
    <submittedName>
        <fullName evidence="4">RING-type E3 ubiquitin transferase</fullName>
        <ecNumber evidence="4">2.3.2.27</ecNumber>
    </submittedName>
</protein>
<sequence>MGAIAKLLSYPNKILSTFFFQILPKLIYLTLLALCIFLKHYQIFTRRRSYAAAVKSCLRKLPDSGECSICLLSFAEGGECCELEACGHSFHRRCVERWLKGYNPTCPLCRTAVFPEEAVAEAETEKEEKDWIEKKFALALLNALDVGICNVNGYF</sequence>
<dbReference type="SUPFAM" id="SSF57850">
    <property type="entry name" value="RING/U-box"/>
    <property type="match status" value="1"/>
</dbReference>
<dbReference type="AlphaFoldDB" id="A0ABD1G8S2"/>
<dbReference type="PANTHER" id="PTHR47662:SF2">
    <property type="entry name" value="RING-H2 FINGER PROTEIN ATL57-LIKE"/>
    <property type="match status" value="1"/>
</dbReference>
<proteinExistence type="predicted"/>
<evidence type="ECO:0000256" key="1">
    <source>
        <dbReference type="PROSITE-ProRule" id="PRU00175"/>
    </source>
</evidence>
<dbReference type="InterPro" id="IPR001841">
    <property type="entry name" value="Znf_RING"/>
</dbReference>
<evidence type="ECO:0000259" key="3">
    <source>
        <dbReference type="PROSITE" id="PS50089"/>
    </source>
</evidence>
<dbReference type="PROSITE" id="PS50089">
    <property type="entry name" value="ZF_RING_2"/>
    <property type="match status" value="1"/>
</dbReference>